<keyword evidence="3" id="KW-0998">Cell outer membrane</keyword>
<dbReference type="PANTHER" id="PTHR30329:SF21">
    <property type="entry name" value="LIPOPROTEIN YIAD-RELATED"/>
    <property type="match status" value="1"/>
</dbReference>
<dbReference type="InterPro" id="IPR050330">
    <property type="entry name" value="Bact_OuterMem_StrucFunc"/>
</dbReference>
<name>A0A1H4CMM1_BIZPA</name>
<dbReference type="Gene3D" id="2.120.10.30">
    <property type="entry name" value="TolB, C-terminal domain"/>
    <property type="match status" value="1"/>
</dbReference>
<dbReference type="EMBL" id="FNQK01000020">
    <property type="protein sequence ID" value="SEA61570.1"/>
    <property type="molecule type" value="Genomic_DNA"/>
</dbReference>
<keyword evidence="5" id="KW-0732">Signal</keyword>
<dbReference type="InterPro" id="IPR011990">
    <property type="entry name" value="TPR-like_helical_dom_sf"/>
</dbReference>
<dbReference type="Proteomes" id="UP000198846">
    <property type="component" value="Unassembled WGS sequence"/>
</dbReference>
<dbReference type="Gene3D" id="1.25.40.10">
    <property type="entry name" value="Tetratricopeptide repeat domain"/>
    <property type="match status" value="1"/>
</dbReference>
<dbReference type="AlphaFoldDB" id="A0A1H4CMM1"/>
<dbReference type="PANTHER" id="PTHR30329">
    <property type="entry name" value="STATOR ELEMENT OF FLAGELLAR MOTOR COMPLEX"/>
    <property type="match status" value="1"/>
</dbReference>
<dbReference type="InterPro" id="IPR036737">
    <property type="entry name" value="OmpA-like_sf"/>
</dbReference>
<proteinExistence type="predicted"/>
<dbReference type="InterPro" id="IPR006665">
    <property type="entry name" value="OmpA-like"/>
</dbReference>
<dbReference type="SUPFAM" id="SSF103088">
    <property type="entry name" value="OmpA-like"/>
    <property type="match status" value="1"/>
</dbReference>
<evidence type="ECO:0000256" key="5">
    <source>
        <dbReference type="SAM" id="SignalP"/>
    </source>
</evidence>
<evidence type="ECO:0000256" key="2">
    <source>
        <dbReference type="ARBA" id="ARBA00023136"/>
    </source>
</evidence>
<evidence type="ECO:0000256" key="3">
    <source>
        <dbReference type="ARBA" id="ARBA00023237"/>
    </source>
</evidence>
<dbReference type="GO" id="GO:0009279">
    <property type="term" value="C:cell outer membrane"/>
    <property type="evidence" value="ECO:0007669"/>
    <property type="project" value="UniProtKB-SubCell"/>
</dbReference>
<dbReference type="InterPro" id="IPR008969">
    <property type="entry name" value="CarboxyPept-like_regulatory"/>
</dbReference>
<organism evidence="7 8">
    <name type="scientific">Bizionia paragorgiae</name>
    <dbReference type="NCBI Taxonomy" id="283786"/>
    <lineage>
        <taxon>Bacteria</taxon>
        <taxon>Pseudomonadati</taxon>
        <taxon>Bacteroidota</taxon>
        <taxon>Flavobacteriia</taxon>
        <taxon>Flavobacteriales</taxon>
        <taxon>Flavobacteriaceae</taxon>
        <taxon>Bizionia</taxon>
    </lineage>
</organism>
<dbReference type="OrthoDB" id="9809364at2"/>
<dbReference type="PRINTS" id="PR01021">
    <property type="entry name" value="OMPADOMAIN"/>
</dbReference>
<feature type="domain" description="OmpA-like" evidence="6">
    <location>
        <begin position="521"/>
        <end position="644"/>
    </location>
</feature>
<evidence type="ECO:0000313" key="8">
    <source>
        <dbReference type="Proteomes" id="UP000198846"/>
    </source>
</evidence>
<keyword evidence="2 4" id="KW-0472">Membrane</keyword>
<evidence type="ECO:0000313" key="7">
    <source>
        <dbReference type="EMBL" id="SEA61570.1"/>
    </source>
</evidence>
<sequence length="647" mass="74049">MRNILILILSFLVSTIMSAQVKLADNFFRDYAYKQATELYLEAVKKGDSSEHVLSRIGDCHYNNSNVKEAHFWYEKAVSKYEKLNAEYIYKYIQTLRSLGEYEKAQKWTENYASRKSDDKRIKNDAVFDVAMFKALESTEKVYVDYKNLELNSAYSDFGGFESENMFYFSSTRPKDSIIDENKLYQWNKEPFLNIYQAELSIDNAKKKFSNVSLLASDIVNSDFHEASIAITKDGKTLYFTRDNLNKRNNRANYDKEGTSNLRVFKANLVDGKWTNLEDLPFNSKDYSNGSPALSPDNKTLYFVSDRPDGFGQTDIYKVSINLDGTYGEPKNLGANINTEGRENFPFIAKDSTFYFSSDTRINLGLLDIFESNILKAKGTEVEVKNLGAPFNSGYDDFAFFIDSETNTGYFSSNRPDGKGGDDIYAFGKLECTQIIRGVTKDLITQMPLAQVTVKLMDGTGKVVESIVSDDNGKYEFLDISCDHKYIILGEKVTYRSDKREFTTSIINEEETQIDLFLSPLIIENEIVINPIFFDFNKSNIRPDAAYELENIVTVMKEHTKMIIKIESHTDSRGRDKYNLKLSDRRAKSTKAYLISRGISQNRIESAIGYGESQLINDCDDNTKCTEEEHQKNRRSKFIITDGYTAE</sequence>
<dbReference type="Pfam" id="PF00691">
    <property type="entry name" value="OmpA"/>
    <property type="match status" value="1"/>
</dbReference>
<dbReference type="InterPro" id="IPR006664">
    <property type="entry name" value="OMP_bac"/>
</dbReference>
<dbReference type="Pfam" id="PF07676">
    <property type="entry name" value="PD40"/>
    <property type="match status" value="3"/>
</dbReference>
<dbReference type="RefSeq" id="WP_092136210.1">
    <property type="nucleotide sequence ID" value="NZ_FNQK01000020.1"/>
</dbReference>
<evidence type="ECO:0000256" key="4">
    <source>
        <dbReference type="PROSITE-ProRule" id="PRU00473"/>
    </source>
</evidence>
<feature type="signal peptide" evidence="5">
    <location>
        <begin position="1"/>
        <end position="19"/>
    </location>
</feature>
<dbReference type="SUPFAM" id="SSF49464">
    <property type="entry name" value="Carboxypeptidase regulatory domain-like"/>
    <property type="match status" value="1"/>
</dbReference>
<dbReference type="CDD" id="cd07185">
    <property type="entry name" value="OmpA_C-like"/>
    <property type="match status" value="1"/>
</dbReference>
<dbReference type="STRING" id="283786.SAMN04487990_12067"/>
<dbReference type="InterPro" id="IPR011659">
    <property type="entry name" value="WD40"/>
</dbReference>
<gene>
    <name evidence="7" type="ORF">SAMN04487990_12067</name>
</gene>
<keyword evidence="8" id="KW-1185">Reference proteome</keyword>
<protein>
    <submittedName>
        <fullName evidence="7">WD40-like Beta Propeller Repeat</fullName>
    </submittedName>
</protein>
<dbReference type="Gene3D" id="3.30.1330.60">
    <property type="entry name" value="OmpA-like domain"/>
    <property type="match status" value="1"/>
</dbReference>
<accession>A0A1H4CMM1</accession>
<feature type="chain" id="PRO_5011753966" evidence="5">
    <location>
        <begin position="20"/>
        <end position="647"/>
    </location>
</feature>
<dbReference type="InterPro" id="IPR011042">
    <property type="entry name" value="6-blade_b-propeller_TolB-like"/>
</dbReference>
<dbReference type="SUPFAM" id="SSF48452">
    <property type="entry name" value="TPR-like"/>
    <property type="match status" value="1"/>
</dbReference>
<evidence type="ECO:0000259" key="6">
    <source>
        <dbReference type="PROSITE" id="PS51123"/>
    </source>
</evidence>
<comment type="subcellular location">
    <subcellularLocation>
        <location evidence="1">Cell outer membrane</location>
    </subcellularLocation>
</comment>
<evidence type="ECO:0000256" key="1">
    <source>
        <dbReference type="ARBA" id="ARBA00004442"/>
    </source>
</evidence>
<dbReference type="SUPFAM" id="SSF82171">
    <property type="entry name" value="DPP6 N-terminal domain-like"/>
    <property type="match status" value="1"/>
</dbReference>
<dbReference type="PROSITE" id="PS51123">
    <property type="entry name" value="OMPA_2"/>
    <property type="match status" value="1"/>
</dbReference>
<reference evidence="7 8" key="1">
    <citation type="submission" date="2016-10" db="EMBL/GenBank/DDBJ databases">
        <authorList>
            <person name="de Groot N.N."/>
        </authorList>
    </citation>
    <scope>NUCLEOTIDE SEQUENCE [LARGE SCALE GENOMIC DNA]</scope>
    <source>
        <strain evidence="7 8">DSM 23842</strain>
    </source>
</reference>